<keyword evidence="1" id="KW-0812">Transmembrane</keyword>
<proteinExistence type="predicted"/>
<dbReference type="EMBL" id="CAEZUC010000057">
    <property type="protein sequence ID" value="CAB4588614.1"/>
    <property type="molecule type" value="Genomic_DNA"/>
</dbReference>
<keyword evidence="1" id="KW-1133">Transmembrane helix</keyword>
<name>A0A6J6FNQ3_9ZZZZ</name>
<protein>
    <submittedName>
        <fullName evidence="2">Unannotated protein</fullName>
    </submittedName>
</protein>
<feature type="transmembrane region" description="Helical" evidence="1">
    <location>
        <begin position="18"/>
        <end position="51"/>
    </location>
</feature>
<organism evidence="2">
    <name type="scientific">freshwater metagenome</name>
    <dbReference type="NCBI Taxonomy" id="449393"/>
    <lineage>
        <taxon>unclassified sequences</taxon>
        <taxon>metagenomes</taxon>
        <taxon>ecological metagenomes</taxon>
    </lineage>
</organism>
<keyword evidence="1" id="KW-0472">Membrane</keyword>
<evidence type="ECO:0000313" key="2">
    <source>
        <dbReference type="EMBL" id="CAB4588614.1"/>
    </source>
</evidence>
<evidence type="ECO:0000256" key="1">
    <source>
        <dbReference type="SAM" id="Phobius"/>
    </source>
</evidence>
<dbReference type="AlphaFoldDB" id="A0A6J6FNQ3"/>
<sequence length="111" mass="11838">MLVNLTGGHIGEGEGIGVAVFLTFFFFFLTGFLVALDVLGFLVALEVLTFFDDDGLAELFVSGFTVAFFDGVALLLGFGFGVGVAACTFVVNITEHSNAAKMYFNFILDSI</sequence>
<gene>
    <name evidence="2" type="ORF">UFOPK1776_00485</name>
</gene>
<feature type="transmembrane region" description="Helical" evidence="1">
    <location>
        <begin position="71"/>
        <end position="93"/>
    </location>
</feature>
<reference evidence="2" key="1">
    <citation type="submission" date="2020-05" db="EMBL/GenBank/DDBJ databases">
        <authorList>
            <person name="Chiriac C."/>
            <person name="Salcher M."/>
            <person name="Ghai R."/>
            <person name="Kavagutti S V."/>
        </authorList>
    </citation>
    <scope>NUCLEOTIDE SEQUENCE</scope>
</reference>
<accession>A0A6J6FNQ3</accession>